<proteinExistence type="predicted"/>
<dbReference type="Proteomes" id="UP000565628">
    <property type="component" value="Unassembled WGS sequence"/>
</dbReference>
<evidence type="ECO:0000313" key="8">
    <source>
        <dbReference type="EMBL" id="MBC2164960.1"/>
    </source>
</evidence>
<dbReference type="Proteomes" id="UP000539064">
    <property type="component" value="Unassembled WGS sequence"/>
</dbReference>
<evidence type="ECO:0000313" key="22">
    <source>
        <dbReference type="Proteomes" id="UP000565628"/>
    </source>
</evidence>
<dbReference type="EMBL" id="JAAROL010000014">
    <property type="protein sequence ID" value="MBC1333600.1"/>
    <property type="molecule type" value="Genomic_DNA"/>
</dbReference>
<dbReference type="EMBL" id="JAARMV010000003">
    <property type="protein sequence ID" value="MBC2373008.1"/>
    <property type="molecule type" value="Genomic_DNA"/>
</dbReference>
<dbReference type="Proteomes" id="UP000586951">
    <property type="component" value="Unassembled WGS sequence"/>
</dbReference>
<comment type="caution">
    <text evidence="2">The sequence shown here is derived from an EMBL/GenBank/DDBJ whole genome shotgun (WGS) entry which is preliminary data.</text>
</comment>
<evidence type="ECO:0000313" key="23">
    <source>
        <dbReference type="Proteomes" id="UP000586951"/>
    </source>
</evidence>
<dbReference type="EMBL" id="JAARYD010000003">
    <property type="protein sequence ID" value="MBC2176432.1"/>
    <property type="molecule type" value="Genomic_DNA"/>
</dbReference>
<evidence type="ECO:0000313" key="15">
    <source>
        <dbReference type="Proteomes" id="UP000532866"/>
    </source>
</evidence>
<dbReference type="RefSeq" id="WP_185351109.1">
    <property type="nucleotide sequence ID" value="NZ_JAARMV010000003.1"/>
</dbReference>
<dbReference type="Proteomes" id="UP000591929">
    <property type="component" value="Unassembled WGS sequence"/>
</dbReference>
<evidence type="ECO:0000313" key="6">
    <source>
        <dbReference type="EMBL" id="MBC2003592.1"/>
    </source>
</evidence>
<dbReference type="Proteomes" id="UP000546244">
    <property type="component" value="Unassembled WGS sequence"/>
</dbReference>
<dbReference type="AlphaFoldDB" id="A0A7X0WGV5"/>
<evidence type="ECO:0000313" key="3">
    <source>
        <dbReference type="EMBL" id="MBC1372853.1"/>
    </source>
</evidence>
<sequence>MNKKKMQKVVSNIAVVSVIGASLITPFNTSVSPVRAAQGVRGVSADDYNAAQRELKKATNDTTPRMDD</sequence>
<accession>A0A7X0WGV5</accession>
<dbReference type="EMBL" id="JAARZA010000001">
    <property type="protein sequence ID" value="MBC2239538.1"/>
    <property type="molecule type" value="Genomic_DNA"/>
</dbReference>
<dbReference type="EMBL" id="JAARWW010000003">
    <property type="protein sequence ID" value="MBC2003592.1"/>
    <property type="molecule type" value="Genomic_DNA"/>
</dbReference>
<evidence type="ECO:0000313" key="14">
    <source>
        <dbReference type="Proteomes" id="UP000529446"/>
    </source>
</evidence>
<evidence type="ECO:0000313" key="5">
    <source>
        <dbReference type="EMBL" id="MBC1792663.1"/>
    </source>
</evidence>
<organism evidence="2 15">
    <name type="scientific">Listeria booriae</name>
    <dbReference type="NCBI Taxonomy" id="1552123"/>
    <lineage>
        <taxon>Bacteria</taxon>
        <taxon>Bacillati</taxon>
        <taxon>Bacillota</taxon>
        <taxon>Bacilli</taxon>
        <taxon>Bacillales</taxon>
        <taxon>Listeriaceae</taxon>
        <taxon>Listeria</taxon>
    </lineage>
</organism>
<evidence type="ECO:0000313" key="20">
    <source>
        <dbReference type="Proteomes" id="UP000546806"/>
    </source>
</evidence>
<dbReference type="Proteomes" id="UP000553016">
    <property type="component" value="Unassembled WGS sequence"/>
</dbReference>
<evidence type="ECO:0000313" key="18">
    <source>
        <dbReference type="Proteomes" id="UP000543379"/>
    </source>
</evidence>
<dbReference type="EMBL" id="JAARYH010000001">
    <property type="protein sequence ID" value="MBC2164960.1"/>
    <property type="molecule type" value="Genomic_DNA"/>
</dbReference>
<evidence type="ECO:0000313" key="13">
    <source>
        <dbReference type="Proteomes" id="UP000519573"/>
    </source>
</evidence>
<evidence type="ECO:0000313" key="4">
    <source>
        <dbReference type="EMBL" id="MBC1564880.1"/>
    </source>
</evidence>
<dbReference type="Proteomes" id="UP000541735">
    <property type="component" value="Unassembled WGS sequence"/>
</dbReference>
<dbReference type="EMBL" id="JAASWV010000015">
    <property type="protein sequence ID" value="MBC2311468.1"/>
    <property type="molecule type" value="Genomic_DNA"/>
</dbReference>
<evidence type="ECO:0000313" key="24">
    <source>
        <dbReference type="Proteomes" id="UP000591929"/>
    </source>
</evidence>
<evidence type="ECO:0000313" key="7">
    <source>
        <dbReference type="EMBL" id="MBC2117608.1"/>
    </source>
</evidence>
<dbReference type="Proteomes" id="UP000546806">
    <property type="component" value="Unassembled WGS sequence"/>
</dbReference>
<dbReference type="Proteomes" id="UP000543379">
    <property type="component" value="Unassembled WGS sequence"/>
</dbReference>
<dbReference type="EMBL" id="JAARVG010000003">
    <property type="protein sequence ID" value="MBC1792663.1"/>
    <property type="molecule type" value="Genomic_DNA"/>
</dbReference>
<dbReference type="EMBL" id="JAARXI010000007">
    <property type="protein sequence ID" value="MBC2117608.1"/>
    <property type="molecule type" value="Genomic_DNA"/>
</dbReference>
<reference evidence="13 14" key="1">
    <citation type="submission" date="2020-03" db="EMBL/GenBank/DDBJ databases">
        <title>Soil Listeria distribution.</title>
        <authorList>
            <person name="Liao J."/>
            <person name="Wiedmann M."/>
        </authorList>
    </citation>
    <scope>NUCLEOTIDE SEQUENCE [LARGE SCALE GENOMIC DNA]</scope>
    <source>
        <strain evidence="11 22">FSL L7-0039</strain>
        <strain evidence="10 21">FSL L7-0149</strain>
        <strain evidence="8 13">FSL L7-0245</strain>
        <strain evidence="9 17">FSL L7-0259</strain>
        <strain evidence="7 14">FSL L7-0360</strain>
        <strain evidence="6 20">FSL L7-0435</strain>
        <strain evidence="5 16">FSL L7-0978</strain>
        <strain evidence="4 23">FSL L7-1427</strain>
        <strain evidence="3 24">FSL L7-1681</strain>
        <strain evidence="1 18">FSL L7-1816</strain>
        <strain evidence="2 15">FSL L7-1833</strain>
        <strain evidence="12 19">FSL L7-1850</strain>
    </source>
</reference>
<evidence type="ECO:0000313" key="11">
    <source>
        <dbReference type="EMBL" id="MBC2311468.1"/>
    </source>
</evidence>
<evidence type="ECO:0000313" key="9">
    <source>
        <dbReference type="EMBL" id="MBC2176432.1"/>
    </source>
</evidence>
<evidence type="ECO:0000313" key="17">
    <source>
        <dbReference type="Proteomes" id="UP000541735"/>
    </source>
</evidence>
<evidence type="ECO:0000313" key="16">
    <source>
        <dbReference type="Proteomes" id="UP000539064"/>
    </source>
</evidence>
<name>A0A7X0WGV5_9LIST</name>
<evidence type="ECO:0000313" key="10">
    <source>
        <dbReference type="EMBL" id="MBC2239538.1"/>
    </source>
</evidence>
<dbReference type="Proteomes" id="UP000519573">
    <property type="component" value="Unassembled WGS sequence"/>
</dbReference>
<dbReference type="Proteomes" id="UP000529446">
    <property type="component" value="Unassembled WGS sequence"/>
</dbReference>
<dbReference type="EMBL" id="JAARRU010000001">
    <property type="protein sequence ID" value="MBC1564880.1"/>
    <property type="molecule type" value="Genomic_DNA"/>
</dbReference>
<dbReference type="EMBL" id="JAARPL010000007">
    <property type="protein sequence ID" value="MBC1372853.1"/>
    <property type="molecule type" value="Genomic_DNA"/>
</dbReference>
<evidence type="ECO:0000313" key="1">
    <source>
        <dbReference type="EMBL" id="MBC1315147.1"/>
    </source>
</evidence>
<evidence type="ECO:0000313" key="2">
    <source>
        <dbReference type="EMBL" id="MBC1333600.1"/>
    </source>
</evidence>
<evidence type="ECO:0000313" key="12">
    <source>
        <dbReference type="EMBL" id="MBC2373008.1"/>
    </source>
</evidence>
<dbReference type="Proteomes" id="UP000532866">
    <property type="component" value="Unassembled WGS sequence"/>
</dbReference>
<gene>
    <name evidence="2" type="ORF">HB759_16780</name>
    <name evidence="1" type="ORF">HB811_00060</name>
    <name evidence="3" type="ORF">HB847_10790</name>
    <name evidence="4" type="ORF">HB907_05630</name>
    <name evidence="12" type="ORF">HBP98_13420</name>
    <name evidence="5" type="ORF">HCA52_04450</name>
    <name evidence="6" type="ORF">HCA78_07445</name>
    <name evidence="7" type="ORF">HCB06_13335</name>
    <name evidence="8" type="ORF">HCB26_00060</name>
    <name evidence="9" type="ORF">HCB27_07385</name>
    <name evidence="10" type="ORF">HCB35_03520</name>
    <name evidence="11" type="ORF">HCJ81_11255</name>
</gene>
<evidence type="ECO:0000313" key="21">
    <source>
        <dbReference type="Proteomes" id="UP000553016"/>
    </source>
</evidence>
<evidence type="ECO:0000313" key="19">
    <source>
        <dbReference type="Proteomes" id="UP000546244"/>
    </source>
</evidence>
<dbReference type="EMBL" id="JAAROV010000001">
    <property type="protein sequence ID" value="MBC1315147.1"/>
    <property type="molecule type" value="Genomic_DNA"/>
</dbReference>
<protein>
    <submittedName>
        <fullName evidence="2">Uncharacterized protein</fullName>
    </submittedName>
</protein>